<name>A0AAV3YHK9_9GAST</name>
<dbReference type="EMBL" id="BLXT01000975">
    <property type="protein sequence ID" value="GFN81999.1"/>
    <property type="molecule type" value="Genomic_DNA"/>
</dbReference>
<keyword evidence="3" id="KW-1185">Reference proteome</keyword>
<feature type="region of interest" description="Disordered" evidence="1">
    <location>
        <begin position="1"/>
        <end position="21"/>
    </location>
</feature>
<sequence>MEFEPHTVQRDRRTSHSKWKGNGYLAQGGRCFYQALLEGQQSPSGPVADARVRRLKKALERRPTASNRKFEVEFTETELDIALRKGKTGKAPGLDGITQEMLAHLGPSGKEPCSNCSITRGEAENCRAPVTNPEERQMLDGGRNLPFDLAHICDKQDHGAYGERSAASLP</sequence>
<comment type="caution">
    <text evidence="2">The sequence shown here is derived from an EMBL/GenBank/DDBJ whole genome shotgun (WGS) entry which is preliminary data.</text>
</comment>
<dbReference type="Proteomes" id="UP000735302">
    <property type="component" value="Unassembled WGS sequence"/>
</dbReference>
<proteinExistence type="predicted"/>
<evidence type="ECO:0000256" key="1">
    <source>
        <dbReference type="SAM" id="MobiDB-lite"/>
    </source>
</evidence>
<evidence type="ECO:0000313" key="3">
    <source>
        <dbReference type="Proteomes" id="UP000735302"/>
    </source>
</evidence>
<protein>
    <submittedName>
        <fullName evidence="2">Uncharacterized protein</fullName>
    </submittedName>
</protein>
<reference evidence="2 3" key="1">
    <citation type="journal article" date="2021" name="Elife">
        <title>Chloroplast acquisition without the gene transfer in kleptoplastic sea slugs, Plakobranchus ocellatus.</title>
        <authorList>
            <person name="Maeda T."/>
            <person name="Takahashi S."/>
            <person name="Yoshida T."/>
            <person name="Shimamura S."/>
            <person name="Takaki Y."/>
            <person name="Nagai Y."/>
            <person name="Toyoda A."/>
            <person name="Suzuki Y."/>
            <person name="Arimoto A."/>
            <person name="Ishii H."/>
            <person name="Satoh N."/>
            <person name="Nishiyama T."/>
            <person name="Hasebe M."/>
            <person name="Maruyama T."/>
            <person name="Minagawa J."/>
            <person name="Obokata J."/>
            <person name="Shigenobu S."/>
        </authorList>
    </citation>
    <scope>NUCLEOTIDE SEQUENCE [LARGE SCALE GENOMIC DNA]</scope>
</reference>
<organism evidence="2 3">
    <name type="scientific">Plakobranchus ocellatus</name>
    <dbReference type="NCBI Taxonomy" id="259542"/>
    <lineage>
        <taxon>Eukaryota</taxon>
        <taxon>Metazoa</taxon>
        <taxon>Spiralia</taxon>
        <taxon>Lophotrochozoa</taxon>
        <taxon>Mollusca</taxon>
        <taxon>Gastropoda</taxon>
        <taxon>Heterobranchia</taxon>
        <taxon>Euthyneura</taxon>
        <taxon>Panpulmonata</taxon>
        <taxon>Sacoglossa</taxon>
        <taxon>Placobranchoidea</taxon>
        <taxon>Plakobranchidae</taxon>
        <taxon>Plakobranchus</taxon>
    </lineage>
</organism>
<gene>
    <name evidence="2" type="ORF">PoB_000850500</name>
</gene>
<feature type="compositionally biased region" description="Basic and acidic residues" evidence="1">
    <location>
        <begin position="1"/>
        <end position="14"/>
    </location>
</feature>
<accession>A0AAV3YHK9</accession>
<evidence type="ECO:0000313" key="2">
    <source>
        <dbReference type="EMBL" id="GFN81999.1"/>
    </source>
</evidence>
<dbReference type="AlphaFoldDB" id="A0AAV3YHK9"/>